<proteinExistence type="predicted"/>
<accession>A0A8S5NJW1</accession>
<sequence length="34" mass="4036">MLSSYGFRAFGCRYMSLLPLILFNHFDINHLNML</sequence>
<name>A0A8S5NJW1_9CAUD</name>
<organism evidence="1">
    <name type="scientific">Siphoviridae sp. cttFh17</name>
    <dbReference type="NCBI Taxonomy" id="2826491"/>
    <lineage>
        <taxon>Viruses</taxon>
        <taxon>Duplodnaviria</taxon>
        <taxon>Heunggongvirae</taxon>
        <taxon>Uroviricota</taxon>
        <taxon>Caudoviricetes</taxon>
    </lineage>
</organism>
<protein>
    <submittedName>
        <fullName evidence="1">Uncharacterized protein</fullName>
    </submittedName>
</protein>
<reference evidence="1" key="1">
    <citation type="journal article" date="2021" name="Proc. Natl. Acad. Sci. U.S.A.">
        <title>A Catalog of Tens of Thousands of Viruses from Human Metagenomes Reveals Hidden Associations with Chronic Diseases.</title>
        <authorList>
            <person name="Tisza M.J."/>
            <person name="Buck C.B."/>
        </authorList>
    </citation>
    <scope>NUCLEOTIDE SEQUENCE</scope>
    <source>
        <strain evidence="1">CttFh17</strain>
    </source>
</reference>
<dbReference type="EMBL" id="BK015176">
    <property type="protein sequence ID" value="DAD94512.1"/>
    <property type="molecule type" value="Genomic_DNA"/>
</dbReference>
<evidence type="ECO:0000313" key="1">
    <source>
        <dbReference type="EMBL" id="DAD94512.1"/>
    </source>
</evidence>